<dbReference type="InterPro" id="IPR050745">
    <property type="entry name" value="Multifunctional_regulatory"/>
</dbReference>
<sequence>MLLSPYLELFSAIEDGNVDRVKDILATSNIDVNYYAVDSDDPDYDFRECSVITLAFIKRNLEIVEIFLKYGSEKGAKISFLSLLDPMDSIHIDFPKIKLLLDYGANVNEILQKGRTILHMVCYTTWYINYQPVTDILKLLLKHGADVNILDDAKRSPLWYICSGVFSTIEDIRLFIDAGANVNAKDYAGTTPFYEACRKSSYTHFNGFEKILLLVDNGADVYIKDVDNMAPLHYSCMHGHMCIIKFLLYKNVEIDGKTDEGETPLSIVCSNLNNYNEDAIDLIKKLLELGANVDNQTNTGATPLMVVCAQDESPMRLEVAKLLLDNGADVSLIVETEEESFTALKIAEKNNDRDMIDLLLNNEQYNFREASSAQQEGGRRGRRLKTACKGRNRRMCKTAKKGCKWASGPKRSFCRRK</sequence>
<dbReference type="AlphaFoldDB" id="A0A6C0I3K6"/>
<dbReference type="SUPFAM" id="SSF48403">
    <property type="entry name" value="Ankyrin repeat"/>
    <property type="match status" value="2"/>
</dbReference>
<dbReference type="Gene3D" id="1.25.40.20">
    <property type="entry name" value="Ankyrin repeat-containing domain"/>
    <property type="match status" value="2"/>
</dbReference>
<dbReference type="InterPro" id="IPR002110">
    <property type="entry name" value="Ankyrin_rpt"/>
</dbReference>
<keyword evidence="1" id="KW-0677">Repeat</keyword>
<dbReference type="Pfam" id="PF00023">
    <property type="entry name" value="Ank"/>
    <property type="match status" value="1"/>
</dbReference>
<evidence type="ECO:0000256" key="1">
    <source>
        <dbReference type="ARBA" id="ARBA00022737"/>
    </source>
</evidence>
<name>A0A6C0I3K6_9ZZZZ</name>
<protein>
    <submittedName>
        <fullName evidence="3">Uncharacterized protein</fullName>
    </submittedName>
</protein>
<dbReference type="PROSITE" id="PS50297">
    <property type="entry name" value="ANK_REP_REGION"/>
    <property type="match status" value="2"/>
</dbReference>
<accession>A0A6C0I3K6</accession>
<dbReference type="Pfam" id="PF12796">
    <property type="entry name" value="Ank_2"/>
    <property type="match status" value="2"/>
</dbReference>
<dbReference type="EMBL" id="MN740084">
    <property type="protein sequence ID" value="QHT87170.1"/>
    <property type="molecule type" value="Genomic_DNA"/>
</dbReference>
<evidence type="ECO:0000256" key="2">
    <source>
        <dbReference type="ARBA" id="ARBA00023043"/>
    </source>
</evidence>
<dbReference type="PROSITE" id="PS50088">
    <property type="entry name" value="ANK_REPEAT"/>
    <property type="match status" value="4"/>
</dbReference>
<keyword evidence="2" id="KW-0040">ANK repeat</keyword>
<organism evidence="3">
    <name type="scientific">viral metagenome</name>
    <dbReference type="NCBI Taxonomy" id="1070528"/>
    <lineage>
        <taxon>unclassified sequences</taxon>
        <taxon>metagenomes</taxon>
        <taxon>organismal metagenomes</taxon>
    </lineage>
</organism>
<proteinExistence type="predicted"/>
<dbReference type="PANTHER" id="PTHR24189:SF50">
    <property type="entry name" value="ANKYRIN REPEAT AND SOCS BOX PROTEIN 2"/>
    <property type="match status" value="1"/>
</dbReference>
<reference evidence="3" key="1">
    <citation type="journal article" date="2020" name="Nature">
        <title>Giant virus diversity and host interactions through global metagenomics.</title>
        <authorList>
            <person name="Schulz F."/>
            <person name="Roux S."/>
            <person name="Paez-Espino D."/>
            <person name="Jungbluth S."/>
            <person name="Walsh D.A."/>
            <person name="Denef V.J."/>
            <person name="McMahon K.D."/>
            <person name="Konstantinidis K.T."/>
            <person name="Eloe-Fadrosh E.A."/>
            <person name="Kyrpides N.C."/>
            <person name="Woyke T."/>
        </authorList>
    </citation>
    <scope>NUCLEOTIDE SEQUENCE</scope>
    <source>
        <strain evidence="3">GVMAG-M-3300023184-190</strain>
    </source>
</reference>
<evidence type="ECO:0000313" key="3">
    <source>
        <dbReference type="EMBL" id="QHT87170.1"/>
    </source>
</evidence>
<dbReference type="PANTHER" id="PTHR24189">
    <property type="entry name" value="MYOTROPHIN"/>
    <property type="match status" value="1"/>
</dbReference>
<dbReference type="InterPro" id="IPR036770">
    <property type="entry name" value="Ankyrin_rpt-contain_sf"/>
</dbReference>
<dbReference type="SMART" id="SM00248">
    <property type="entry name" value="ANK"/>
    <property type="match status" value="8"/>
</dbReference>